<protein>
    <submittedName>
        <fullName evidence="1">Uncharacterized protein</fullName>
    </submittedName>
</protein>
<evidence type="ECO:0000313" key="2">
    <source>
        <dbReference type="Proteomes" id="UP000323000"/>
    </source>
</evidence>
<keyword evidence="2" id="KW-1185">Reference proteome</keyword>
<gene>
    <name evidence="1" type="ORF">EZV62_007891</name>
</gene>
<sequence>MVSRKILSHITSYSVAENASHWLKASIQSHVVVTIFFSISFTFSGFVKWVRLAYVQGMASEVACVLTCGSPQLPPPTCVRVAACALEAACVPACGSPQLPPLTSVHVAACALEVASYDMEMEKESSSEVACGDLHEEAYAPGTMAASCVRGEPCVLALVSQMVACALKVMVLLLGEEKLVASV</sequence>
<name>A0A5C7IDZ5_9ROSI</name>
<dbReference type="AlphaFoldDB" id="A0A5C7IDZ5"/>
<reference evidence="2" key="1">
    <citation type="journal article" date="2019" name="Gigascience">
        <title>De novo genome assembly of the endangered Acer yangbiense, a plant species with extremely small populations endemic to Yunnan Province, China.</title>
        <authorList>
            <person name="Yang J."/>
            <person name="Wariss H.M."/>
            <person name="Tao L."/>
            <person name="Zhang R."/>
            <person name="Yun Q."/>
            <person name="Hollingsworth P."/>
            <person name="Dao Z."/>
            <person name="Luo G."/>
            <person name="Guo H."/>
            <person name="Ma Y."/>
            <person name="Sun W."/>
        </authorList>
    </citation>
    <scope>NUCLEOTIDE SEQUENCE [LARGE SCALE GENOMIC DNA]</scope>
    <source>
        <strain evidence="2">cv. Malutang</strain>
    </source>
</reference>
<organism evidence="1 2">
    <name type="scientific">Acer yangbiense</name>
    <dbReference type="NCBI Taxonomy" id="1000413"/>
    <lineage>
        <taxon>Eukaryota</taxon>
        <taxon>Viridiplantae</taxon>
        <taxon>Streptophyta</taxon>
        <taxon>Embryophyta</taxon>
        <taxon>Tracheophyta</taxon>
        <taxon>Spermatophyta</taxon>
        <taxon>Magnoliopsida</taxon>
        <taxon>eudicotyledons</taxon>
        <taxon>Gunneridae</taxon>
        <taxon>Pentapetalae</taxon>
        <taxon>rosids</taxon>
        <taxon>malvids</taxon>
        <taxon>Sapindales</taxon>
        <taxon>Sapindaceae</taxon>
        <taxon>Hippocastanoideae</taxon>
        <taxon>Acereae</taxon>
        <taxon>Acer</taxon>
    </lineage>
</organism>
<accession>A0A5C7IDZ5</accession>
<proteinExistence type="predicted"/>
<evidence type="ECO:0000313" key="1">
    <source>
        <dbReference type="EMBL" id="TXG66616.1"/>
    </source>
</evidence>
<comment type="caution">
    <text evidence="1">The sequence shown here is derived from an EMBL/GenBank/DDBJ whole genome shotgun (WGS) entry which is preliminary data.</text>
</comment>
<dbReference type="EMBL" id="VAHF01000003">
    <property type="protein sequence ID" value="TXG66616.1"/>
    <property type="molecule type" value="Genomic_DNA"/>
</dbReference>
<dbReference type="Proteomes" id="UP000323000">
    <property type="component" value="Chromosome 3"/>
</dbReference>